<accession>H0UJD9</accession>
<proteinExistence type="predicted"/>
<dbReference type="PANTHER" id="PTHR34289:SF8">
    <property type="entry name" value="DUF819 DOMAIN-CONTAINING PROTEIN"/>
    <property type="match status" value="1"/>
</dbReference>
<feature type="transmembrane region" description="Helical" evidence="1">
    <location>
        <begin position="369"/>
        <end position="396"/>
    </location>
</feature>
<dbReference type="OrthoDB" id="653763at2"/>
<dbReference type="HOGENOM" id="CLU_034724_0_0_0"/>
<keyword evidence="1" id="KW-1133">Transmembrane helix</keyword>
<dbReference type="InterPro" id="IPR008537">
    <property type="entry name" value="DUF819"/>
</dbReference>
<keyword evidence="1" id="KW-0472">Membrane</keyword>
<feature type="transmembrane region" description="Helical" evidence="1">
    <location>
        <begin position="66"/>
        <end position="85"/>
    </location>
</feature>
<dbReference type="PANTHER" id="PTHR34289">
    <property type="entry name" value="PROTEIN, PUTATIVE (DUF819)-RELATED"/>
    <property type="match status" value="1"/>
</dbReference>
<feature type="transmembrane region" description="Helical" evidence="1">
    <location>
        <begin position="220"/>
        <end position="239"/>
    </location>
</feature>
<name>H0UJD9_9BACT</name>
<dbReference type="eggNOG" id="COG5505">
    <property type="taxonomic scope" value="Bacteria"/>
</dbReference>
<evidence type="ECO:0000256" key="1">
    <source>
        <dbReference type="SAM" id="Phobius"/>
    </source>
</evidence>
<dbReference type="RefSeq" id="WP_008519770.1">
    <property type="nucleotide sequence ID" value="NZ_CM001376.1"/>
</dbReference>
<gene>
    <name evidence="2" type="ORF">JonanDRAFT_1547</name>
</gene>
<dbReference type="Proteomes" id="UP000003806">
    <property type="component" value="Chromosome"/>
</dbReference>
<dbReference type="EMBL" id="CM001376">
    <property type="protein sequence ID" value="EHM13906.1"/>
    <property type="molecule type" value="Genomic_DNA"/>
</dbReference>
<evidence type="ECO:0000313" key="2">
    <source>
        <dbReference type="EMBL" id="EHM13906.1"/>
    </source>
</evidence>
<evidence type="ECO:0000313" key="3">
    <source>
        <dbReference type="Proteomes" id="UP000003806"/>
    </source>
</evidence>
<feature type="transmembrane region" description="Helical" evidence="1">
    <location>
        <begin position="289"/>
        <end position="308"/>
    </location>
</feature>
<feature type="transmembrane region" description="Helical" evidence="1">
    <location>
        <begin position="165"/>
        <end position="183"/>
    </location>
</feature>
<keyword evidence="3" id="KW-1185">Reference proteome</keyword>
<sequence>MESTLIRPDDIWSLWALLVGWAAVSIYLEQKYRWAAKVSGAVIALLGALVLSNLRVIPTDSPVYDAVWEYVVLLAVPMMLFGADLRRIWRESGRTFLAFHLAAFGTGLGATLAIALMGRVMPEPLAIGSMMTGSYIGGTVNFVAMADQFHVSQNVMNAAIVADNLNMTLYFFVLFAIPTVAFFRRHFPTPYETKANELVDAAANRAAAYWGRKEISLLDIAKVVGTGFVLAAVSVKLASWVGGMASLPTVVRAIFGSKYFVVTTLTVIAVTCSPKYFAECRGSNEIGTFLIYIFLVVIGAPASIGAIIRQSPILLVFCAFVVCCNMLVTLALGKLFRFNLEELLVASNATVGGPTTAAAMAISKGWSDLVLPAMLVGVWGYVIGNWCAVFLGQLVFPSVL</sequence>
<organism evidence="2 3">
    <name type="scientific">Jonquetella anthropi DSM 22815</name>
    <dbReference type="NCBI Taxonomy" id="885272"/>
    <lineage>
        <taxon>Bacteria</taxon>
        <taxon>Thermotogati</taxon>
        <taxon>Synergistota</taxon>
        <taxon>Synergistia</taxon>
        <taxon>Synergistales</taxon>
        <taxon>Dethiosulfovibrionaceae</taxon>
        <taxon>Jonquetella</taxon>
    </lineage>
</organism>
<feature type="transmembrane region" description="Helical" evidence="1">
    <location>
        <begin position="35"/>
        <end position="54"/>
    </location>
</feature>
<keyword evidence="1" id="KW-0812">Transmembrane</keyword>
<dbReference type="AlphaFoldDB" id="H0UJD9"/>
<reference evidence="2 3" key="1">
    <citation type="submission" date="2011-11" db="EMBL/GenBank/DDBJ databases">
        <title>The Noncontiguous Finished genome of Jonquetella anthropi DSM 22815.</title>
        <authorList>
            <consortium name="US DOE Joint Genome Institute (JGI-PGF)"/>
            <person name="Lucas S."/>
            <person name="Copeland A."/>
            <person name="Lapidus A."/>
            <person name="Glavina del Rio T."/>
            <person name="Dalin E."/>
            <person name="Tice H."/>
            <person name="Bruce D."/>
            <person name="Goodwin L."/>
            <person name="Pitluck S."/>
            <person name="Peters L."/>
            <person name="Mikhailova N."/>
            <person name="Held B."/>
            <person name="Kyrpides N."/>
            <person name="Mavromatis K."/>
            <person name="Ivanova N."/>
            <person name="Markowitz V."/>
            <person name="Cheng J.-F."/>
            <person name="Hugenholtz P."/>
            <person name="Woyke T."/>
            <person name="Wu D."/>
            <person name="Gronow S."/>
            <person name="Wellnitz S."/>
            <person name="Brambilla E."/>
            <person name="Klenk H.-P."/>
            <person name="Eisen J.A."/>
        </authorList>
    </citation>
    <scope>NUCLEOTIDE SEQUENCE [LARGE SCALE GENOMIC DNA]</scope>
    <source>
        <strain evidence="2 3">DSM 22815</strain>
    </source>
</reference>
<feature type="transmembrane region" description="Helical" evidence="1">
    <location>
        <begin position="314"/>
        <end position="336"/>
    </location>
</feature>
<feature type="transmembrane region" description="Helical" evidence="1">
    <location>
        <begin position="259"/>
        <end position="277"/>
    </location>
</feature>
<feature type="transmembrane region" description="Helical" evidence="1">
    <location>
        <begin position="97"/>
        <end position="121"/>
    </location>
</feature>
<feature type="transmembrane region" description="Helical" evidence="1">
    <location>
        <begin position="12"/>
        <end position="28"/>
    </location>
</feature>
<dbReference type="Pfam" id="PF05684">
    <property type="entry name" value="DUF819"/>
    <property type="match status" value="1"/>
</dbReference>
<protein>
    <submittedName>
        <fullName evidence="2">Putative integral membrane protein</fullName>
    </submittedName>
</protein>